<gene>
    <name evidence="1" type="ORF">APZ42_009935</name>
</gene>
<protein>
    <submittedName>
        <fullName evidence="1">Uncharacterized protein</fullName>
    </submittedName>
</protein>
<name>A0A164DP91_9CRUS</name>
<feature type="non-terminal residue" evidence="1">
    <location>
        <position position="58"/>
    </location>
</feature>
<organism evidence="1 2">
    <name type="scientific">Daphnia magna</name>
    <dbReference type="NCBI Taxonomy" id="35525"/>
    <lineage>
        <taxon>Eukaryota</taxon>
        <taxon>Metazoa</taxon>
        <taxon>Ecdysozoa</taxon>
        <taxon>Arthropoda</taxon>
        <taxon>Crustacea</taxon>
        <taxon>Branchiopoda</taxon>
        <taxon>Diplostraca</taxon>
        <taxon>Cladocera</taxon>
        <taxon>Anomopoda</taxon>
        <taxon>Daphniidae</taxon>
        <taxon>Daphnia</taxon>
    </lineage>
</organism>
<dbReference type="AlphaFoldDB" id="A0A164DP91"/>
<reference evidence="1 2" key="1">
    <citation type="submission" date="2016-03" db="EMBL/GenBank/DDBJ databases">
        <title>EvidentialGene: Evidence-directed Construction of Genes on Genomes.</title>
        <authorList>
            <person name="Gilbert D.G."/>
            <person name="Choi J.-H."/>
            <person name="Mockaitis K."/>
            <person name="Colbourne J."/>
            <person name="Pfrender M."/>
        </authorList>
    </citation>
    <scope>NUCLEOTIDE SEQUENCE [LARGE SCALE GENOMIC DNA]</scope>
    <source>
        <strain evidence="1 2">Xinb3</strain>
        <tissue evidence="1">Complete organism</tissue>
    </source>
</reference>
<evidence type="ECO:0000313" key="2">
    <source>
        <dbReference type="Proteomes" id="UP000076858"/>
    </source>
</evidence>
<comment type="caution">
    <text evidence="1">The sequence shown here is derived from an EMBL/GenBank/DDBJ whole genome shotgun (WGS) entry which is preliminary data.</text>
</comment>
<dbReference type="EMBL" id="LRGB01026515">
    <property type="protein sequence ID" value="KZR95983.1"/>
    <property type="molecule type" value="Genomic_DNA"/>
</dbReference>
<proteinExistence type="predicted"/>
<accession>A0A164DP91</accession>
<sequence length="58" mass="6490">MRTSAAKDFAEGLLFHSLVFRMDCLIIDNDIDVVDVIMEENPAHITDLSIPRAITCIV</sequence>
<evidence type="ECO:0000313" key="1">
    <source>
        <dbReference type="EMBL" id="KZR95983.1"/>
    </source>
</evidence>
<keyword evidence="2" id="KW-1185">Reference proteome</keyword>
<dbReference type="Proteomes" id="UP000076858">
    <property type="component" value="Unassembled WGS sequence"/>
</dbReference>